<name>A0A0G0MZL9_9BACT</name>
<dbReference type="EMBL" id="LBWK01000001">
    <property type="protein sequence ID" value="KKR06036.1"/>
    <property type="molecule type" value="Genomic_DNA"/>
</dbReference>
<keyword evidence="1" id="KW-0812">Transmembrane</keyword>
<gene>
    <name evidence="2" type="ORF">UT34_C0001G0076</name>
</gene>
<evidence type="ECO:0000313" key="3">
    <source>
        <dbReference type="Proteomes" id="UP000034799"/>
    </source>
</evidence>
<feature type="transmembrane region" description="Helical" evidence="1">
    <location>
        <begin position="21"/>
        <end position="42"/>
    </location>
</feature>
<comment type="caution">
    <text evidence="2">The sequence shown here is derived from an EMBL/GenBank/DDBJ whole genome shotgun (WGS) entry which is preliminary data.</text>
</comment>
<keyword evidence="1" id="KW-1133">Transmembrane helix</keyword>
<reference evidence="2 3" key="1">
    <citation type="journal article" date="2015" name="Nature">
        <title>rRNA introns, odd ribosomes, and small enigmatic genomes across a large radiation of phyla.</title>
        <authorList>
            <person name="Brown C.T."/>
            <person name="Hug L.A."/>
            <person name="Thomas B.C."/>
            <person name="Sharon I."/>
            <person name="Castelle C.J."/>
            <person name="Singh A."/>
            <person name="Wilkins M.J."/>
            <person name="Williams K.H."/>
            <person name="Banfield J.F."/>
        </authorList>
    </citation>
    <scope>NUCLEOTIDE SEQUENCE [LARGE SCALE GENOMIC DNA]</scope>
</reference>
<evidence type="ECO:0008006" key="4">
    <source>
        <dbReference type="Google" id="ProtNLM"/>
    </source>
</evidence>
<accession>A0A0G0MZL9</accession>
<keyword evidence="1" id="KW-0472">Membrane</keyword>
<dbReference type="STRING" id="1619100.UT34_C0001G0076"/>
<sequence length="265" mass="30680">MEVLEKEEKIKRFYRRLSGLRLLNLVKLVIPLLMIVILVTFYPKLEITKFKEVSFSNEKGEKLVYISTTTQADIKKKILKYSYFELAKETVLSEVGKDPFLESFWLEKTFPNRVKVVILERRPAFMIESIDNKCALLDERAFTLRDGGTKEECDSIKAGYSIIEVDALPYPNFSVNTQSSFLYALSINEIKKVFDEYGLAIKSAVVKDGVCTLTLETDQKIVVSFNQSLNEQMARFVVVMEEVRNKNIVFSLLDLRYKRPVIRIK</sequence>
<dbReference type="Proteomes" id="UP000034799">
    <property type="component" value="Unassembled WGS sequence"/>
</dbReference>
<dbReference type="AlphaFoldDB" id="A0A0G0MZL9"/>
<evidence type="ECO:0000256" key="1">
    <source>
        <dbReference type="SAM" id="Phobius"/>
    </source>
</evidence>
<evidence type="ECO:0000313" key="2">
    <source>
        <dbReference type="EMBL" id="KKR06036.1"/>
    </source>
</evidence>
<proteinExistence type="predicted"/>
<protein>
    <recommendedName>
        <fullName evidence="4">POTRA domain-containing protein</fullName>
    </recommendedName>
</protein>
<organism evidence="2 3">
    <name type="scientific">candidate division WS6 bacterium GW2011_GWF2_39_15</name>
    <dbReference type="NCBI Taxonomy" id="1619100"/>
    <lineage>
        <taxon>Bacteria</taxon>
        <taxon>Candidatus Dojkabacteria</taxon>
    </lineage>
</organism>